<reference evidence="2 3" key="1">
    <citation type="submission" date="2023-09" db="EMBL/GenBank/DDBJ databases">
        <title>Thioclava shenzhenensis sp. nov., a multidrug resistant bacteria-antagonizing species isolated from coastal seawater.</title>
        <authorList>
            <person name="Long M."/>
        </authorList>
    </citation>
    <scope>NUCLEOTIDE SEQUENCE [LARGE SCALE GENOMIC DNA]</scope>
    <source>
        <strain evidence="2 3">FTW29</strain>
    </source>
</reference>
<proteinExistence type="predicted"/>
<keyword evidence="1" id="KW-0175">Coiled coil</keyword>
<evidence type="ECO:0000313" key="2">
    <source>
        <dbReference type="EMBL" id="WRY32536.1"/>
    </source>
</evidence>
<keyword evidence="3" id="KW-1185">Reference proteome</keyword>
<evidence type="ECO:0000313" key="3">
    <source>
        <dbReference type="Proteomes" id="UP001623290"/>
    </source>
</evidence>
<dbReference type="RefSeq" id="WP_339108855.1">
    <property type="nucleotide sequence ID" value="NZ_CP135443.1"/>
</dbReference>
<sequence length="118" mass="12948">MIVEYSRLQAGEWVVVLQSAMRPALTASYRATVLAEGDWTDLGDGRWRLRQGLPVDLLEDGTQSLLLSDAESGVVASLSIAAGEMLVPDLAAQVDRLQAELDLLKRAFRDHCRQSHEG</sequence>
<accession>A0ABZ1DY70</accession>
<name>A0ABZ1DY70_9RHOB</name>
<dbReference type="Proteomes" id="UP001623290">
    <property type="component" value="Chromosome"/>
</dbReference>
<dbReference type="EMBL" id="CP135443">
    <property type="protein sequence ID" value="WRY32536.1"/>
    <property type="molecule type" value="Genomic_DNA"/>
</dbReference>
<protein>
    <submittedName>
        <fullName evidence="2">Uncharacterized protein</fullName>
    </submittedName>
</protein>
<evidence type="ECO:0000256" key="1">
    <source>
        <dbReference type="SAM" id="Coils"/>
    </source>
</evidence>
<feature type="coiled-coil region" evidence="1">
    <location>
        <begin position="87"/>
        <end position="114"/>
    </location>
</feature>
<organism evidence="2 3">
    <name type="scientific">Thioclava litoralis</name>
    <dbReference type="NCBI Taxonomy" id="3076557"/>
    <lineage>
        <taxon>Bacteria</taxon>
        <taxon>Pseudomonadati</taxon>
        <taxon>Pseudomonadota</taxon>
        <taxon>Alphaproteobacteria</taxon>
        <taxon>Rhodobacterales</taxon>
        <taxon>Paracoccaceae</taxon>
        <taxon>Thioclava</taxon>
    </lineage>
</organism>
<gene>
    <name evidence="2" type="ORF">RPE78_07360</name>
</gene>